<sequence length="50" mass="5353">MLIRLVSCRRMPSAGAALGGNKWRDRYETVPFYPPAAGATPRATDAVFGG</sequence>
<protein>
    <submittedName>
        <fullName evidence="1">Uncharacterized protein</fullName>
    </submittedName>
</protein>
<dbReference type="Proteomes" id="UP000236740">
    <property type="component" value="Unassembled WGS sequence"/>
</dbReference>
<proteinExistence type="predicted"/>
<evidence type="ECO:0000313" key="2">
    <source>
        <dbReference type="Proteomes" id="UP000236740"/>
    </source>
</evidence>
<reference evidence="1 2" key="1">
    <citation type="submission" date="2016-10" db="EMBL/GenBank/DDBJ databases">
        <authorList>
            <person name="de Groot N.N."/>
        </authorList>
    </citation>
    <scope>NUCLEOTIDE SEQUENCE [LARGE SCALE GENOMIC DNA]</scope>
    <source>
        <strain evidence="1 2">CGMCC 1.10331</strain>
    </source>
</reference>
<gene>
    <name evidence="1" type="ORF">SAMN04488133_0830</name>
</gene>
<dbReference type="AlphaFoldDB" id="A0A1H5V3J9"/>
<accession>A0A1H5V3J9</accession>
<dbReference type="EMBL" id="FNVN01000001">
    <property type="protein sequence ID" value="SEF81813.1"/>
    <property type="molecule type" value="Genomic_DNA"/>
</dbReference>
<organism evidence="1 2">
    <name type="scientific">Halobellus limi</name>
    <dbReference type="NCBI Taxonomy" id="699433"/>
    <lineage>
        <taxon>Archaea</taxon>
        <taxon>Methanobacteriati</taxon>
        <taxon>Methanobacteriota</taxon>
        <taxon>Stenosarchaea group</taxon>
        <taxon>Halobacteria</taxon>
        <taxon>Halobacteriales</taxon>
        <taxon>Haloferacaceae</taxon>
        <taxon>Halobellus</taxon>
    </lineage>
</organism>
<name>A0A1H5V3J9_9EURY</name>
<evidence type="ECO:0000313" key="1">
    <source>
        <dbReference type="EMBL" id="SEF81813.1"/>
    </source>
</evidence>
<keyword evidence="2" id="KW-1185">Reference proteome</keyword>